<feature type="compositionally biased region" description="Polar residues" evidence="8">
    <location>
        <begin position="414"/>
        <end position="425"/>
    </location>
</feature>
<evidence type="ECO:0000256" key="8">
    <source>
        <dbReference type="SAM" id="MobiDB-lite"/>
    </source>
</evidence>
<dbReference type="FunCoup" id="A0A6P3ZBK1">
    <property type="interactions" value="1691"/>
</dbReference>
<dbReference type="InParanoid" id="A0A6P3ZBK1"/>
<dbReference type="NCBIfam" id="TIGR00597">
    <property type="entry name" value="rad10"/>
    <property type="match status" value="1"/>
</dbReference>
<proteinExistence type="inferred from homology"/>
<comment type="subcellular location">
    <subcellularLocation>
        <location evidence="1">Nucleus</location>
    </subcellularLocation>
</comment>
<name>A0A6P3ZBK1_ZIZJJ</name>
<dbReference type="GO" id="GO:0070522">
    <property type="term" value="C:ERCC4-ERCC1 complex"/>
    <property type="evidence" value="ECO:0007669"/>
    <property type="project" value="TreeGrafter"/>
</dbReference>
<dbReference type="AlphaFoldDB" id="A0A6P3ZBK1"/>
<dbReference type="FunFam" id="3.40.50.10130:FF:000001">
    <property type="entry name" value="DNA excision repair protein ERCC-1"/>
    <property type="match status" value="1"/>
</dbReference>
<dbReference type="Pfam" id="PF03834">
    <property type="entry name" value="Rad10"/>
    <property type="match status" value="1"/>
</dbReference>
<sequence length="472" mass="52558">MVRLEQTEIKEMEEDEDRERNAESEAKKKKVVITIPSYQEVIESSQSKSTPPSLFAPSQTFSQAFAFVKSSEFYSPPPTSTTIPSQTPHVSETTAARQISQSDVPSSSSSASTSAIASSSTTQNRNSILVSHRQKGNPLLKHIRNVRWAFADVVCDFLLGQSSCALYLSLRYHLLHPDYLYFRIRELQKNFKLRVVLCHVDVEDVVKPILEVTKTALLHDCTLLCGWSLEECGRYLETIKVYENKPADIIQGQMDTDYLSRLSHALTTVRHVNKTDVVTLGTTFASLSHIMDASMEDLARCPGIGERKVKRLYDTFHEPFKRVVSSGPTVPEASAQNNAEPCSVNEDKGDEEEEKKDTEDETKHKKKEPELTVKSALSAAFAKYADKVGKKNRKSPGGKRKGETSNAIEDEVGKSSSIFKNTDCAQKSKASESYKEQRDTSVKVQESNLKSSGRVTRSSARSSLTSSIDSHD</sequence>
<evidence type="ECO:0000313" key="10">
    <source>
        <dbReference type="Proteomes" id="UP001652623"/>
    </source>
</evidence>
<feature type="compositionally biased region" description="Polar residues" evidence="8">
    <location>
        <begin position="442"/>
        <end position="457"/>
    </location>
</feature>
<accession>A0A6P3ZBK1</accession>
<dbReference type="GO" id="GO:0006312">
    <property type="term" value="P:mitotic recombination"/>
    <property type="evidence" value="ECO:0007669"/>
    <property type="project" value="TreeGrafter"/>
</dbReference>
<evidence type="ECO:0000256" key="6">
    <source>
        <dbReference type="ARBA" id="ARBA00023242"/>
    </source>
</evidence>
<dbReference type="GO" id="GO:0006302">
    <property type="term" value="P:double-strand break repair"/>
    <property type="evidence" value="ECO:0007669"/>
    <property type="project" value="UniProtKB-ARBA"/>
</dbReference>
<dbReference type="GO" id="GO:0000110">
    <property type="term" value="C:nucleotide-excision repair factor 1 complex"/>
    <property type="evidence" value="ECO:0007669"/>
    <property type="project" value="TreeGrafter"/>
</dbReference>
<feature type="domain" description="ERCC1-like central" evidence="9">
    <location>
        <begin position="127"/>
        <end position="240"/>
    </location>
</feature>
<dbReference type="InterPro" id="IPR010994">
    <property type="entry name" value="RuvA_2-like"/>
</dbReference>
<keyword evidence="4" id="KW-0238">DNA-binding</keyword>
<dbReference type="Proteomes" id="UP001652623">
    <property type="component" value="Chromosome 10"/>
</dbReference>
<keyword evidence="3" id="KW-0227">DNA damage</keyword>
<feature type="compositionally biased region" description="Low complexity" evidence="8">
    <location>
        <begin position="106"/>
        <end position="119"/>
    </location>
</feature>
<feature type="region of interest" description="Disordered" evidence="8">
    <location>
        <begin position="385"/>
        <end position="472"/>
    </location>
</feature>
<dbReference type="GO" id="GO:0070914">
    <property type="term" value="P:UV-damage excision repair"/>
    <property type="evidence" value="ECO:0007669"/>
    <property type="project" value="TreeGrafter"/>
</dbReference>
<feature type="compositionally biased region" description="Basic and acidic residues" evidence="8">
    <location>
        <begin position="1"/>
        <end position="10"/>
    </location>
</feature>
<feature type="compositionally biased region" description="Basic and acidic residues" evidence="8">
    <location>
        <begin position="429"/>
        <end position="441"/>
    </location>
</feature>
<dbReference type="FunFam" id="1.10.150.20:FF:000017">
    <property type="entry name" value="DNA excision repair protein ERCC-1"/>
    <property type="match status" value="1"/>
</dbReference>
<feature type="compositionally biased region" description="Low complexity" evidence="8">
    <location>
        <begin position="458"/>
        <end position="472"/>
    </location>
</feature>
<evidence type="ECO:0000256" key="1">
    <source>
        <dbReference type="ARBA" id="ARBA00004123"/>
    </source>
</evidence>
<evidence type="ECO:0000256" key="3">
    <source>
        <dbReference type="ARBA" id="ARBA00022763"/>
    </source>
</evidence>
<dbReference type="GO" id="GO:0003684">
    <property type="term" value="F:damaged DNA binding"/>
    <property type="evidence" value="ECO:0007669"/>
    <property type="project" value="InterPro"/>
</dbReference>
<evidence type="ECO:0000256" key="4">
    <source>
        <dbReference type="ARBA" id="ARBA00023125"/>
    </source>
</evidence>
<dbReference type="PANTHER" id="PTHR12749">
    <property type="entry name" value="EXCISION REPAIR CROSS-COMPLEMENTING 1 ERCC1"/>
    <property type="match status" value="1"/>
</dbReference>
<evidence type="ECO:0000256" key="2">
    <source>
        <dbReference type="ARBA" id="ARBA00008283"/>
    </source>
</evidence>
<feature type="compositionally biased region" description="Basic residues" evidence="8">
    <location>
        <begin position="390"/>
        <end position="399"/>
    </location>
</feature>
<dbReference type="SUPFAM" id="SSF52980">
    <property type="entry name" value="Restriction endonuclease-like"/>
    <property type="match status" value="1"/>
</dbReference>
<evidence type="ECO:0000259" key="9">
    <source>
        <dbReference type="Pfam" id="PF03834"/>
    </source>
</evidence>
<dbReference type="Gene3D" id="3.40.50.10130">
    <property type="match status" value="1"/>
</dbReference>
<dbReference type="SUPFAM" id="SSF47781">
    <property type="entry name" value="RuvA domain 2-like"/>
    <property type="match status" value="1"/>
</dbReference>
<evidence type="ECO:0000313" key="11">
    <source>
        <dbReference type="RefSeq" id="XP_015875150.3"/>
    </source>
</evidence>
<dbReference type="GO" id="GO:0006289">
    <property type="term" value="P:nucleotide-excision repair"/>
    <property type="evidence" value="ECO:0007669"/>
    <property type="project" value="UniProtKB-ARBA"/>
</dbReference>
<feature type="compositionally biased region" description="Basic and acidic residues" evidence="8">
    <location>
        <begin position="355"/>
        <end position="371"/>
    </location>
</feature>
<evidence type="ECO:0000256" key="5">
    <source>
        <dbReference type="ARBA" id="ARBA00023204"/>
    </source>
</evidence>
<evidence type="ECO:0000256" key="7">
    <source>
        <dbReference type="ARBA" id="ARBA00071993"/>
    </source>
</evidence>
<dbReference type="RefSeq" id="XP_015875150.3">
    <property type="nucleotide sequence ID" value="XM_016019664.4"/>
</dbReference>
<dbReference type="InterPro" id="IPR011335">
    <property type="entry name" value="Restrct_endonuc-II-like"/>
</dbReference>
<keyword evidence="5" id="KW-0234">DNA repair</keyword>
<dbReference type="GO" id="GO:0003697">
    <property type="term" value="F:single-stranded DNA binding"/>
    <property type="evidence" value="ECO:0007669"/>
    <property type="project" value="TreeGrafter"/>
</dbReference>
<organism evidence="10 11">
    <name type="scientific">Ziziphus jujuba</name>
    <name type="common">Chinese jujube</name>
    <name type="synonym">Ziziphus sativa</name>
    <dbReference type="NCBI Taxonomy" id="326968"/>
    <lineage>
        <taxon>Eukaryota</taxon>
        <taxon>Viridiplantae</taxon>
        <taxon>Streptophyta</taxon>
        <taxon>Embryophyta</taxon>
        <taxon>Tracheophyta</taxon>
        <taxon>Spermatophyta</taxon>
        <taxon>Magnoliopsida</taxon>
        <taxon>eudicotyledons</taxon>
        <taxon>Gunneridae</taxon>
        <taxon>Pentapetalae</taxon>
        <taxon>rosids</taxon>
        <taxon>fabids</taxon>
        <taxon>Rosales</taxon>
        <taxon>Rhamnaceae</taxon>
        <taxon>Paliureae</taxon>
        <taxon>Ziziphus</taxon>
    </lineage>
</organism>
<comment type="similarity">
    <text evidence="2">Belongs to the ERCC1/RAD10/SWI10 family.</text>
</comment>
<dbReference type="GeneID" id="107411977"/>
<dbReference type="PANTHER" id="PTHR12749:SF0">
    <property type="entry name" value="DNA EXCISION REPAIR PROTEIN ERCC-1"/>
    <property type="match status" value="1"/>
</dbReference>
<dbReference type="CDD" id="cd22325">
    <property type="entry name" value="ERCC1_C-like"/>
    <property type="match status" value="1"/>
</dbReference>
<feature type="region of interest" description="Disordered" evidence="8">
    <location>
        <begin position="323"/>
        <end position="371"/>
    </location>
</feature>
<keyword evidence="6" id="KW-0539">Nucleus</keyword>
<feature type="compositionally biased region" description="Polar residues" evidence="8">
    <location>
        <begin position="89"/>
        <end position="105"/>
    </location>
</feature>
<reference evidence="11" key="1">
    <citation type="submission" date="2025-08" db="UniProtKB">
        <authorList>
            <consortium name="RefSeq"/>
        </authorList>
    </citation>
    <scope>IDENTIFICATION</scope>
    <source>
        <tissue evidence="11">Seedling</tissue>
    </source>
</reference>
<dbReference type="InterPro" id="IPR047260">
    <property type="entry name" value="ERCC1-like_central_dom"/>
</dbReference>
<dbReference type="KEGG" id="zju:107411977"/>
<keyword evidence="10" id="KW-1185">Reference proteome</keyword>
<feature type="region of interest" description="Disordered" evidence="8">
    <location>
        <begin position="1"/>
        <end position="29"/>
    </location>
</feature>
<dbReference type="InterPro" id="IPR004579">
    <property type="entry name" value="ERCC1/RAD10/SWI10"/>
</dbReference>
<gene>
    <name evidence="11" type="primary">LOC107411977</name>
</gene>
<protein>
    <recommendedName>
        <fullName evidence="7">DNA excision repair protein ERCC-1</fullName>
    </recommendedName>
</protein>
<feature type="region of interest" description="Disordered" evidence="8">
    <location>
        <begin position="76"/>
        <end position="119"/>
    </location>
</feature>
<dbReference type="Gene3D" id="1.10.150.20">
    <property type="entry name" value="5' to 3' exonuclease, C-terminal subdomain"/>
    <property type="match status" value="1"/>
</dbReference>